<sequence>MRLRYLVVFVEAVIIVYDYIDRHVIACQAWTWTCNPIGDMLRVAAADQRDLRRISPIAAATPPSIIDHLLAQMSGESLVPRPDVP</sequence>
<protein>
    <submittedName>
        <fullName evidence="1">Uncharacterized protein</fullName>
    </submittedName>
</protein>
<comment type="caution">
    <text evidence="1">The sequence shown here is derived from an EMBL/GenBank/DDBJ whole genome shotgun (WGS) entry which is preliminary data.</text>
</comment>
<dbReference type="EMBL" id="JANHOG010000075">
    <property type="protein sequence ID" value="KAJ3558644.1"/>
    <property type="molecule type" value="Genomic_DNA"/>
</dbReference>
<name>A0ACC1TD64_9APHY</name>
<dbReference type="Proteomes" id="UP001148662">
    <property type="component" value="Unassembled WGS sequence"/>
</dbReference>
<gene>
    <name evidence="1" type="ORF">NM688_g799</name>
</gene>
<keyword evidence="2" id="KW-1185">Reference proteome</keyword>
<organism evidence="1 2">
    <name type="scientific">Phlebia brevispora</name>
    <dbReference type="NCBI Taxonomy" id="194682"/>
    <lineage>
        <taxon>Eukaryota</taxon>
        <taxon>Fungi</taxon>
        <taxon>Dikarya</taxon>
        <taxon>Basidiomycota</taxon>
        <taxon>Agaricomycotina</taxon>
        <taxon>Agaricomycetes</taxon>
        <taxon>Polyporales</taxon>
        <taxon>Meruliaceae</taxon>
        <taxon>Phlebia</taxon>
    </lineage>
</organism>
<reference evidence="1" key="1">
    <citation type="submission" date="2022-07" db="EMBL/GenBank/DDBJ databases">
        <title>Genome Sequence of Phlebia brevispora.</title>
        <authorList>
            <person name="Buettner E."/>
        </authorList>
    </citation>
    <scope>NUCLEOTIDE SEQUENCE</scope>
    <source>
        <strain evidence="1">MPL23</strain>
    </source>
</reference>
<proteinExistence type="predicted"/>
<accession>A0ACC1TD64</accession>
<evidence type="ECO:0000313" key="2">
    <source>
        <dbReference type="Proteomes" id="UP001148662"/>
    </source>
</evidence>
<evidence type="ECO:0000313" key="1">
    <source>
        <dbReference type="EMBL" id="KAJ3558644.1"/>
    </source>
</evidence>